<dbReference type="NCBIfam" id="TIGR00229">
    <property type="entry name" value="sensory_box"/>
    <property type="match status" value="4"/>
</dbReference>
<dbReference type="Pfam" id="PF00512">
    <property type="entry name" value="HisKA"/>
    <property type="match status" value="1"/>
</dbReference>
<dbReference type="PANTHER" id="PTHR42878">
    <property type="entry name" value="TWO-COMPONENT HISTIDINE KINASE"/>
    <property type="match status" value="1"/>
</dbReference>
<evidence type="ECO:0000256" key="6">
    <source>
        <dbReference type="ARBA" id="ARBA00022777"/>
    </source>
</evidence>
<dbReference type="FunFam" id="1.10.287.130:FF:000070">
    <property type="entry name" value="Histidine kinase sensor protein"/>
    <property type="match status" value="1"/>
</dbReference>
<feature type="domain" description="PAC" evidence="12">
    <location>
        <begin position="487"/>
        <end position="538"/>
    </location>
</feature>
<dbReference type="InterPro" id="IPR035965">
    <property type="entry name" value="PAS-like_dom_sf"/>
</dbReference>
<sequence length="1063" mass="116853">MSPGRSTLRYPDVGPPAGRLRQSLRAALLRLSLASLMPLALVTAAFLWMQWDIHRTAAIEGLRQRVQTLALAVEQELGVNLAIVGTLAALPEIDARDWAQFHAVATAAIRPRGLSWIVLVEPSGQQVVNTSGPFGAPLPNLLQIYAKRQDIEWQGRQLPSYDAKFESVLAGQPTVSDLFYGPVVKRPVLSAGVPVLRNGSSSFFLLMAVTPDALSALLGKEGTSSTGLSAIFDGSGRIIARSVDAARFIGLRAPPPFDQSAMLPQEGVGETNNLEGVPVVYAYRHLSLADWTVAVAIPRQEIFAPVYRTFLPWLAATLLLLGIGIYLGQRLQRRLVVPLTALAASADAMQRGEMPFIPATSIREVDTLSHALQQAARAERAAREDLEQRVRERTASLEDKSHQLEQTAAALRANEAQLEALIENTPAIIFMKDPDGRYVLVNRHFAQTFNLRREELVGKTVGDIFPPDIAEALRAADRRVLAGGVPQALEEVLLQAGELHTYLSIKFPVRDAEGRTYALCGVATDITERKRTERALQQALAFQRAILDSASYAIIATDTTGVILTFNPAAERMLGYTAAEVEGKATPELFHDPAEMAVHAEALARELGEPVGAGFEVFTVKPRRDQADEEEWTYVRKDGTRIPVLLAITALRDAQGEITGYLGIVSDISERKRADAEIRAARARFAGILEIAADAIVSIDEAQRITLFNRGAEKVFGYRAEEVLGQPVEMLVPERYRARHREYVAEFARAGDVTRRMDQRAPVFGLRRDGTEFPAEASVSKLELTGEMVFTAMLRDVTERRQAEAAIEHLNRALARRAAELEGVNRELESFSYSVSHDLRAPLRSIDGFSQVLLEDYADRLDDDGRDSLRRVRAASQRMARLIDDILKLSRLSRAEMRREPVDLSAIARTVADELRATEPEREVEFVIAEGVTAAADARLMLVVLENLLGNAWKYTARHLRARIEFGSECGADGSVVYFVRDDGAGFDMAYAGKLFGAFQRLHGEAEFPGTGVGLTSVQRIVHRHGGEVWAEGAVERGATLRFTLPDERAVGYPMDKTLSGET</sequence>
<dbReference type="EC" id="2.7.13.3" evidence="3"/>
<dbReference type="RefSeq" id="WP_084205023.1">
    <property type="nucleotide sequence ID" value="NZ_FTMD01000005.1"/>
</dbReference>
<dbReference type="SMART" id="SM00086">
    <property type="entry name" value="PAC"/>
    <property type="match status" value="2"/>
</dbReference>
<dbReference type="OrthoDB" id="8867144at2"/>
<evidence type="ECO:0000256" key="1">
    <source>
        <dbReference type="ARBA" id="ARBA00000085"/>
    </source>
</evidence>
<evidence type="ECO:0000256" key="2">
    <source>
        <dbReference type="ARBA" id="ARBA00004429"/>
    </source>
</evidence>
<organism evidence="14 15">
    <name type="scientific">Aromatoleum tolulyticum</name>
    <dbReference type="NCBI Taxonomy" id="34027"/>
    <lineage>
        <taxon>Bacteria</taxon>
        <taxon>Pseudomonadati</taxon>
        <taxon>Pseudomonadota</taxon>
        <taxon>Betaproteobacteria</taxon>
        <taxon>Rhodocyclales</taxon>
        <taxon>Rhodocyclaceae</taxon>
        <taxon>Aromatoleum</taxon>
    </lineage>
</organism>
<feature type="coiled-coil region" evidence="8">
    <location>
        <begin position="800"/>
        <end position="827"/>
    </location>
</feature>
<reference evidence="15" key="1">
    <citation type="submission" date="2017-01" db="EMBL/GenBank/DDBJ databases">
        <authorList>
            <person name="Varghese N."/>
            <person name="Submissions S."/>
        </authorList>
    </citation>
    <scope>NUCLEOTIDE SEQUENCE [LARGE SCALE GENOMIC DNA]</scope>
    <source>
        <strain evidence="15">ATCC 51758</strain>
    </source>
</reference>
<protein>
    <recommendedName>
        <fullName evidence="3">histidine kinase</fullName>
        <ecNumber evidence="3">2.7.13.3</ecNumber>
    </recommendedName>
</protein>
<dbReference type="PROSITE" id="PS50113">
    <property type="entry name" value="PAC"/>
    <property type="match status" value="3"/>
</dbReference>
<dbReference type="SMART" id="SM00387">
    <property type="entry name" value="HATPase_c"/>
    <property type="match status" value="1"/>
</dbReference>
<evidence type="ECO:0000256" key="9">
    <source>
        <dbReference type="SAM" id="Phobius"/>
    </source>
</evidence>
<dbReference type="STRING" id="34027.SAMN05421829_105103"/>
<dbReference type="Gene3D" id="3.30.450.20">
    <property type="entry name" value="PAS domain"/>
    <property type="match status" value="4"/>
</dbReference>
<dbReference type="InterPro" id="IPR001610">
    <property type="entry name" value="PAC"/>
</dbReference>
<dbReference type="EMBL" id="FTMD01000005">
    <property type="protein sequence ID" value="SIQ56533.1"/>
    <property type="molecule type" value="Genomic_DNA"/>
</dbReference>
<keyword evidence="9" id="KW-1133">Transmembrane helix</keyword>
<dbReference type="GO" id="GO:0007234">
    <property type="term" value="P:osmosensory signaling via phosphorelay pathway"/>
    <property type="evidence" value="ECO:0007669"/>
    <property type="project" value="TreeGrafter"/>
</dbReference>
<dbReference type="CDD" id="cd00130">
    <property type="entry name" value="PAS"/>
    <property type="match status" value="3"/>
</dbReference>
<dbReference type="PROSITE" id="PS50112">
    <property type="entry name" value="PAS"/>
    <property type="match status" value="3"/>
</dbReference>
<feature type="domain" description="PAS" evidence="11">
    <location>
        <begin position="414"/>
        <end position="484"/>
    </location>
</feature>
<dbReference type="SMART" id="SM00388">
    <property type="entry name" value="HisKA"/>
    <property type="match status" value="1"/>
</dbReference>
<dbReference type="InterPro" id="IPR050351">
    <property type="entry name" value="BphY/WalK/GraS-like"/>
</dbReference>
<evidence type="ECO:0000259" key="11">
    <source>
        <dbReference type="PROSITE" id="PS50112"/>
    </source>
</evidence>
<comment type="catalytic activity">
    <reaction evidence="1">
        <text>ATP + protein L-histidine = ADP + protein N-phospho-L-histidine.</text>
        <dbReference type="EC" id="2.7.13.3"/>
    </reaction>
</comment>
<evidence type="ECO:0000256" key="7">
    <source>
        <dbReference type="ARBA" id="ARBA00023136"/>
    </source>
</evidence>
<feature type="domain" description="PAC" evidence="12">
    <location>
        <begin position="628"/>
        <end position="680"/>
    </location>
</feature>
<dbReference type="PANTHER" id="PTHR42878:SF15">
    <property type="entry name" value="BACTERIOPHYTOCHROME"/>
    <property type="match status" value="1"/>
</dbReference>
<gene>
    <name evidence="14" type="ORF">SAMN05421829_105103</name>
</gene>
<dbReference type="InterPro" id="IPR013656">
    <property type="entry name" value="PAS_4"/>
</dbReference>
<dbReference type="GO" id="GO:0006355">
    <property type="term" value="P:regulation of DNA-templated transcription"/>
    <property type="evidence" value="ECO:0007669"/>
    <property type="project" value="InterPro"/>
</dbReference>
<dbReference type="Gene3D" id="1.10.287.130">
    <property type="match status" value="1"/>
</dbReference>
<evidence type="ECO:0000256" key="3">
    <source>
        <dbReference type="ARBA" id="ARBA00012438"/>
    </source>
</evidence>
<feature type="domain" description="Histidine kinase" evidence="10">
    <location>
        <begin position="834"/>
        <end position="1049"/>
    </location>
</feature>
<dbReference type="SMART" id="SM00091">
    <property type="entry name" value="PAS"/>
    <property type="match status" value="3"/>
</dbReference>
<feature type="domain" description="HAMP" evidence="13">
    <location>
        <begin position="333"/>
        <end position="384"/>
    </location>
</feature>
<dbReference type="InterPro" id="IPR013767">
    <property type="entry name" value="PAS_fold"/>
</dbReference>
<dbReference type="InterPro" id="IPR003594">
    <property type="entry name" value="HATPase_dom"/>
</dbReference>
<dbReference type="GO" id="GO:0000156">
    <property type="term" value="F:phosphorelay response regulator activity"/>
    <property type="evidence" value="ECO:0007669"/>
    <property type="project" value="TreeGrafter"/>
</dbReference>
<dbReference type="InterPro" id="IPR036097">
    <property type="entry name" value="HisK_dim/P_sf"/>
</dbReference>
<dbReference type="InterPro" id="IPR000700">
    <property type="entry name" value="PAS-assoc_C"/>
</dbReference>
<dbReference type="Pfam" id="PF08448">
    <property type="entry name" value="PAS_4"/>
    <property type="match status" value="1"/>
</dbReference>
<dbReference type="AlphaFoldDB" id="A0A1N6TT68"/>
<dbReference type="SUPFAM" id="SSF55785">
    <property type="entry name" value="PYP-like sensor domain (PAS domain)"/>
    <property type="match status" value="3"/>
</dbReference>
<dbReference type="Proteomes" id="UP000186819">
    <property type="component" value="Unassembled WGS sequence"/>
</dbReference>
<evidence type="ECO:0000259" key="10">
    <source>
        <dbReference type="PROSITE" id="PS50109"/>
    </source>
</evidence>
<dbReference type="Pfam" id="PF02518">
    <property type="entry name" value="HATPase_c"/>
    <property type="match status" value="1"/>
</dbReference>
<dbReference type="GO" id="GO:0030295">
    <property type="term" value="F:protein kinase activator activity"/>
    <property type="evidence" value="ECO:0007669"/>
    <property type="project" value="TreeGrafter"/>
</dbReference>
<dbReference type="CDD" id="cd18774">
    <property type="entry name" value="PDC2_HK_sensor"/>
    <property type="match status" value="1"/>
</dbReference>
<dbReference type="InterPro" id="IPR003661">
    <property type="entry name" value="HisK_dim/P_dom"/>
</dbReference>
<dbReference type="InterPro" id="IPR004358">
    <property type="entry name" value="Sig_transdc_His_kin-like_C"/>
</dbReference>
<feature type="transmembrane region" description="Helical" evidence="9">
    <location>
        <begin position="28"/>
        <end position="49"/>
    </location>
</feature>
<dbReference type="PROSITE" id="PS50885">
    <property type="entry name" value="HAMP"/>
    <property type="match status" value="1"/>
</dbReference>
<proteinExistence type="predicted"/>
<dbReference type="PRINTS" id="PR00344">
    <property type="entry name" value="BCTRLSENSOR"/>
</dbReference>
<evidence type="ECO:0000256" key="8">
    <source>
        <dbReference type="SAM" id="Coils"/>
    </source>
</evidence>
<dbReference type="SUPFAM" id="SSF47384">
    <property type="entry name" value="Homodimeric domain of signal transducing histidine kinase"/>
    <property type="match status" value="1"/>
</dbReference>
<dbReference type="GO" id="GO:0000155">
    <property type="term" value="F:phosphorelay sensor kinase activity"/>
    <property type="evidence" value="ECO:0007669"/>
    <property type="project" value="InterPro"/>
</dbReference>
<dbReference type="InterPro" id="IPR005467">
    <property type="entry name" value="His_kinase_dom"/>
</dbReference>
<feature type="coiled-coil region" evidence="8">
    <location>
        <begin position="369"/>
        <end position="424"/>
    </location>
</feature>
<keyword evidence="5" id="KW-0808">Transferase</keyword>
<comment type="subcellular location">
    <subcellularLocation>
        <location evidence="2">Cell inner membrane</location>
        <topology evidence="2">Multi-pass membrane protein</topology>
    </subcellularLocation>
</comment>
<evidence type="ECO:0000256" key="5">
    <source>
        <dbReference type="ARBA" id="ARBA00022679"/>
    </source>
</evidence>
<dbReference type="InterPro" id="IPR036890">
    <property type="entry name" value="HATPase_C_sf"/>
</dbReference>
<dbReference type="InterPro" id="IPR003660">
    <property type="entry name" value="HAMP_dom"/>
</dbReference>
<keyword evidence="4" id="KW-0597">Phosphoprotein</keyword>
<dbReference type="InterPro" id="IPR000014">
    <property type="entry name" value="PAS"/>
</dbReference>
<dbReference type="Pfam" id="PF00989">
    <property type="entry name" value="PAS"/>
    <property type="match status" value="2"/>
</dbReference>
<keyword evidence="9" id="KW-0812">Transmembrane</keyword>
<dbReference type="Gene3D" id="3.30.565.10">
    <property type="entry name" value="Histidine kinase-like ATPase, C-terminal domain"/>
    <property type="match status" value="1"/>
</dbReference>
<keyword evidence="7 9" id="KW-0472">Membrane</keyword>
<name>A0A1N6TT68_9RHOO</name>
<dbReference type="PROSITE" id="PS50109">
    <property type="entry name" value="HIS_KIN"/>
    <property type="match status" value="1"/>
</dbReference>
<evidence type="ECO:0000313" key="14">
    <source>
        <dbReference type="EMBL" id="SIQ56533.1"/>
    </source>
</evidence>
<feature type="domain" description="PAS" evidence="11">
    <location>
        <begin position="681"/>
        <end position="734"/>
    </location>
</feature>
<dbReference type="CDD" id="cd00082">
    <property type="entry name" value="HisKA"/>
    <property type="match status" value="1"/>
</dbReference>
<keyword evidence="6" id="KW-0418">Kinase</keyword>
<dbReference type="SUPFAM" id="SSF55874">
    <property type="entry name" value="ATPase domain of HSP90 chaperone/DNA topoisomerase II/histidine kinase"/>
    <property type="match status" value="1"/>
</dbReference>
<feature type="domain" description="PAS" evidence="11">
    <location>
        <begin position="539"/>
        <end position="591"/>
    </location>
</feature>
<keyword evidence="15" id="KW-1185">Reference proteome</keyword>
<evidence type="ECO:0000256" key="4">
    <source>
        <dbReference type="ARBA" id="ARBA00022553"/>
    </source>
</evidence>
<evidence type="ECO:0000259" key="13">
    <source>
        <dbReference type="PROSITE" id="PS50885"/>
    </source>
</evidence>
<feature type="domain" description="PAC" evidence="12">
    <location>
        <begin position="759"/>
        <end position="809"/>
    </location>
</feature>
<accession>A0A1N6TT68</accession>
<dbReference type="FunFam" id="3.30.565.10:FF:000006">
    <property type="entry name" value="Sensor histidine kinase WalK"/>
    <property type="match status" value="1"/>
</dbReference>
<dbReference type="GO" id="GO:0005886">
    <property type="term" value="C:plasma membrane"/>
    <property type="evidence" value="ECO:0007669"/>
    <property type="project" value="UniProtKB-SubCell"/>
</dbReference>
<keyword evidence="8" id="KW-0175">Coiled coil</keyword>
<evidence type="ECO:0000259" key="12">
    <source>
        <dbReference type="PROSITE" id="PS50113"/>
    </source>
</evidence>
<evidence type="ECO:0000313" key="15">
    <source>
        <dbReference type="Proteomes" id="UP000186819"/>
    </source>
</evidence>